<dbReference type="GO" id="GO:0003690">
    <property type="term" value="F:double-stranded DNA binding"/>
    <property type="evidence" value="ECO:0007669"/>
    <property type="project" value="TreeGrafter"/>
</dbReference>
<keyword evidence="4 7" id="KW-0158">Chromosome</keyword>
<evidence type="ECO:0000313" key="11">
    <source>
        <dbReference type="Proteomes" id="UP000326759"/>
    </source>
</evidence>
<protein>
    <submittedName>
        <fullName evidence="10">Histone H1.0-A</fullName>
    </submittedName>
</protein>
<gene>
    <name evidence="10" type="ORF">Anas_10178</name>
</gene>
<dbReference type="GO" id="GO:0030261">
    <property type="term" value="P:chromosome condensation"/>
    <property type="evidence" value="ECO:0007669"/>
    <property type="project" value="TreeGrafter"/>
</dbReference>
<feature type="compositionally biased region" description="Basic residues" evidence="8">
    <location>
        <begin position="140"/>
        <end position="156"/>
    </location>
</feature>
<dbReference type="InterPro" id="IPR005819">
    <property type="entry name" value="H1/H5"/>
</dbReference>
<dbReference type="OrthoDB" id="10069608at2759"/>
<evidence type="ECO:0000256" key="1">
    <source>
        <dbReference type="ARBA" id="ARBA00002809"/>
    </source>
</evidence>
<dbReference type="PRINTS" id="PR00624">
    <property type="entry name" value="HISTONEH5"/>
</dbReference>
<reference evidence="10 11" key="1">
    <citation type="journal article" date="2019" name="PLoS Biol.">
        <title>Sex chromosomes control vertical transmission of feminizing Wolbachia symbionts in an isopod.</title>
        <authorList>
            <person name="Becking T."/>
            <person name="Chebbi M.A."/>
            <person name="Giraud I."/>
            <person name="Moumen B."/>
            <person name="Laverre T."/>
            <person name="Caubet Y."/>
            <person name="Peccoud J."/>
            <person name="Gilbert C."/>
            <person name="Cordaux R."/>
        </authorList>
    </citation>
    <scope>NUCLEOTIDE SEQUENCE [LARGE SCALE GENOMIC DNA]</scope>
    <source>
        <strain evidence="10">ANa2</strain>
        <tissue evidence="10">Whole body excluding digestive tract and cuticle</tissue>
    </source>
</reference>
<sequence length="216" mass="24535">MNLFRLNMRKISYGMQAFLIFLTTTLAKLINMTNTGATEAQGTPTSKAIKKAPKTKIPKKLFTHPKYSVMILQAINALKEKSGSSSHAIIKYIVTNFQADWKKVATQFKLSIKRLKEAGTLKQVKRSFRLTKTDNDKPKKATKKISAKKPAVKKEKKATAKNAAEKKTPKKSAKKTIVAKKNRTKKPKAVKKPQRNPHQRRLRNLRIMPLKRQKSN</sequence>
<evidence type="ECO:0000256" key="7">
    <source>
        <dbReference type="RuleBase" id="RU003894"/>
    </source>
</evidence>
<feature type="domain" description="H15" evidence="9">
    <location>
        <begin position="63"/>
        <end position="132"/>
    </location>
</feature>
<dbReference type="GO" id="GO:0045910">
    <property type="term" value="P:negative regulation of DNA recombination"/>
    <property type="evidence" value="ECO:0007669"/>
    <property type="project" value="TreeGrafter"/>
</dbReference>
<dbReference type="SMART" id="SM00526">
    <property type="entry name" value="H15"/>
    <property type="match status" value="1"/>
</dbReference>
<dbReference type="PROSITE" id="PS51504">
    <property type="entry name" value="H15"/>
    <property type="match status" value="1"/>
</dbReference>
<evidence type="ECO:0000256" key="6">
    <source>
        <dbReference type="ARBA" id="ARBA00023242"/>
    </source>
</evidence>
<keyword evidence="5 7" id="KW-0238">DNA-binding</keyword>
<dbReference type="InterPro" id="IPR036390">
    <property type="entry name" value="WH_DNA-bd_sf"/>
</dbReference>
<keyword evidence="11" id="KW-1185">Reference proteome</keyword>
<comment type="subcellular location">
    <subcellularLocation>
        <location evidence="3">Chromosome</location>
    </subcellularLocation>
    <subcellularLocation>
        <location evidence="2 7">Nucleus</location>
    </subcellularLocation>
</comment>
<dbReference type="PANTHER" id="PTHR11467:SF36">
    <property type="entry name" value="HISTONE 24-RELATED"/>
    <property type="match status" value="1"/>
</dbReference>
<dbReference type="GO" id="GO:0006334">
    <property type="term" value="P:nucleosome assembly"/>
    <property type="evidence" value="ECO:0007669"/>
    <property type="project" value="InterPro"/>
</dbReference>
<evidence type="ECO:0000256" key="8">
    <source>
        <dbReference type="SAM" id="MobiDB-lite"/>
    </source>
</evidence>
<dbReference type="InterPro" id="IPR005818">
    <property type="entry name" value="Histone_H1/H5_H15"/>
</dbReference>
<dbReference type="CDD" id="cd00073">
    <property type="entry name" value="H15"/>
    <property type="match status" value="1"/>
</dbReference>
<evidence type="ECO:0000313" key="10">
    <source>
        <dbReference type="EMBL" id="KAB7495847.1"/>
    </source>
</evidence>
<dbReference type="EMBL" id="SEYY01022053">
    <property type="protein sequence ID" value="KAB7495847.1"/>
    <property type="molecule type" value="Genomic_DNA"/>
</dbReference>
<evidence type="ECO:0000256" key="3">
    <source>
        <dbReference type="ARBA" id="ARBA00004286"/>
    </source>
</evidence>
<dbReference type="Gene3D" id="1.10.10.10">
    <property type="entry name" value="Winged helix-like DNA-binding domain superfamily/Winged helix DNA-binding domain"/>
    <property type="match status" value="1"/>
</dbReference>
<evidence type="ECO:0000256" key="2">
    <source>
        <dbReference type="ARBA" id="ARBA00004123"/>
    </source>
</evidence>
<dbReference type="Pfam" id="PF00538">
    <property type="entry name" value="Linker_histone"/>
    <property type="match status" value="1"/>
</dbReference>
<name>A0A5N5SPG9_9CRUS</name>
<dbReference type="GO" id="GO:0005634">
    <property type="term" value="C:nucleus"/>
    <property type="evidence" value="ECO:0007669"/>
    <property type="project" value="UniProtKB-SubCell"/>
</dbReference>
<keyword evidence="6 7" id="KW-0539">Nucleus</keyword>
<accession>A0A5N5SPG9</accession>
<dbReference type="GO" id="GO:0000786">
    <property type="term" value="C:nucleosome"/>
    <property type="evidence" value="ECO:0007669"/>
    <property type="project" value="InterPro"/>
</dbReference>
<organism evidence="10 11">
    <name type="scientific">Armadillidium nasatum</name>
    <dbReference type="NCBI Taxonomy" id="96803"/>
    <lineage>
        <taxon>Eukaryota</taxon>
        <taxon>Metazoa</taxon>
        <taxon>Ecdysozoa</taxon>
        <taxon>Arthropoda</taxon>
        <taxon>Crustacea</taxon>
        <taxon>Multicrustacea</taxon>
        <taxon>Malacostraca</taxon>
        <taxon>Eumalacostraca</taxon>
        <taxon>Peracarida</taxon>
        <taxon>Isopoda</taxon>
        <taxon>Oniscidea</taxon>
        <taxon>Crinocheta</taxon>
        <taxon>Armadillidiidae</taxon>
        <taxon>Armadillidium</taxon>
    </lineage>
</organism>
<comment type="similarity">
    <text evidence="7">Belongs to the histone H1/H5 family.</text>
</comment>
<proteinExistence type="inferred from homology"/>
<evidence type="ECO:0000256" key="5">
    <source>
        <dbReference type="ARBA" id="ARBA00023125"/>
    </source>
</evidence>
<evidence type="ECO:0000256" key="4">
    <source>
        <dbReference type="ARBA" id="ARBA00022454"/>
    </source>
</evidence>
<dbReference type="GO" id="GO:0030527">
    <property type="term" value="F:structural constituent of chromatin"/>
    <property type="evidence" value="ECO:0007669"/>
    <property type="project" value="InterPro"/>
</dbReference>
<dbReference type="Proteomes" id="UP000326759">
    <property type="component" value="Unassembled WGS sequence"/>
</dbReference>
<feature type="compositionally biased region" description="Basic residues" evidence="8">
    <location>
        <begin position="168"/>
        <end position="216"/>
    </location>
</feature>
<feature type="region of interest" description="Disordered" evidence="8">
    <location>
        <begin position="129"/>
        <end position="216"/>
    </location>
</feature>
<dbReference type="PANTHER" id="PTHR11467">
    <property type="entry name" value="HISTONE H1"/>
    <property type="match status" value="1"/>
</dbReference>
<dbReference type="SUPFAM" id="SSF46785">
    <property type="entry name" value="Winged helix' DNA-binding domain"/>
    <property type="match status" value="1"/>
</dbReference>
<dbReference type="AlphaFoldDB" id="A0A5N5SPG9"/>
<dbReference type="InterPro" id="IPR036388">
    <property type="entry name" value="WH-like_DNA-bd_sf"/>
</dbReference>
<comment type="caution">
    <text evidence="10">The sequence shown here is derived from an EMBL/GenBank/DDBJ whole genome shotgun (WGS) entry which is preliminary data.</text>
</comment>
<evidence type="ECO:0000259" key="9">
    <source>
        <dbReference type="PROSITE" id="PS51504"/>
    </source>
</evidence>
<comment type="function">
    <text evidence="1">Histones H1 are necessary for the condensation of nucleosome chains into higher-order structures.</text>
</comment>
<dbReference type="GO" id="GO:0031492">
    <property type="term" value="F:nucleosomal DNA binding"/>
    <property type="evidence" value="ECO:0007669"/>
    <property type="project" value="TreeGrafter"/>
</dbReference>